<dbReference type="Gene3D" id="3.65.10.20">
    <property type="entry name" value="RNA 3'-terminal phosphate cyclase domain"/>
    <property type="match status" value="1"/>
</dbReference>
<evidence type="ECO:0000256" key="8">
    <source>
        <dbReference type="PIRSR" id="PIRSR005378-2"/>
    </source>
</evidence>
<keyword evidence="12" id="KW-1185">Reference proteome</keyword>
<evidence type="ECO:0000256" key="3">
    <source>
        <dbReference type="ARBA" id="ARBA00021428"/>
    </source>
</evidence>
<accession>A0ABD2CBV8</accession>
<comment type="similarity">
    <text evidence="1">Belongs to the RNA 3'-terminal cyclase family. Type 1 subfamily.</text>
</comment>
<evidence type="ECO:0000313" key="12">
    <source>
        <dbReference type="Proteomes" id="UP001607303"/>
    </source>
</evidence>
<evidence type="ECO:0000256" key="7">
    <source>
        <dbReference type="PIRSR" id="PIRSR005378-1"/>
    </source>
</evidence>
<dbReference type="EC" id="6.5.1.4" evidence="2"/>
<evidence type="ECO:0000256" key="4">
    <source>
        <dbReference type="ARBA" id="ARBA00022598"/>
    </source>
</evidence>
<dbReference type="PIRSF" id="PIRSF005378">
    <property type="entry name" value="RNA3'_term_phos_cycl_euk"/>
    <property type="match status" value="1"/>
</dbReference>
<reference evidence="11 12" key="1">
    <citation type="journal article" date="2024" name="Ann. Entomol. Soc. Am.">
        <title>Genomic analyses of the southern and eastern yellowjacket wasps (Hymenoptera: Vespidae) reveal evolutionary signatures of social life.</title>
        <authorList>
            <person name="Catto M.A."/>
            <person name="Caine P.B."/>
            <person name="Orr S.E."/>
            <person name="Hunt B.G."/>
            <person name="Goodisman M.A.D."/>
        </authorList>
    </citation>
    <scope>NUCLEOTIDE SEQUENCE [LARGE SCALE GENOMIC DNA]</scope>
    <source>
        <strain evidence="11">232</strain>
        <tissue evidence="11">Head and thorax</tissue>
    </source>
</reference>
<comment type="catalytic activity">
    <reaction evidence="6">
        <text>a 3'-end 3'-phospho-ribonucleotide-RNA + ATP = a 3'-end 2',3'-cyclophospho-ribonucleotide-RNA + AMP + diphosphate</text>
        <dbReference type="Rhea" id="RHEA:23976"/>
        <dbReference type="Rhea" id="RHEA-COMP:10463"/>
        <dbReference type="Rhea" id="RHEA-COMP:10464"/>
        <dbReference type="ChEBI" id="CHEBI:30616"/>
        <dbReference type="ChEBI" id="CHEBI:33019"/>
        <dbReference type="ChEBI" id="CHEBI:83062"/>
        <dbReference type="ChEBI" id="CHEBI:83064"/>
        <dbReference type="ChEBI" id="CHEBI:456215"/>
        <dbReference type="EC" id="6.5.1.4"/>
    </reaction>
</comment>
<dbReference type="AlphaFoldDB" id="A0ABD2CBV8"/>
<dbReference type="GO" id="GO:0003963">
    <property type="term" value="F:RNA-3'-phosphate cyclase activity"/>
    <property type="evidence" value="ECO:0007669"/>
    <property type="project" value="UniProtKB-EC"/>
</dbReference>
<protein>
    <recommendedName>
        <fullName evidence="3">RNA 3'-terminal phosphate cyclase</fullName>
        <ecNumber evidence="2">6.5.1.4</ecNumber>
    </recommendedName>
</protein>
<keyword evidence="8" id="KW-0067">ATP-binding</keyword>
<evidence type="ECO:0000256" key="5">
    <source>
        <dbReference type="ARBA" id="ARBA00022741"/>
    </source>
</evidence>
<feature type="domain" description="RNA 3'-terminal phosphate cyclase insert" evidence="10">
    <location>
        <begin position="194"/>
        <end position="297"/>
    </location>
</feature>
<dbReference type="SUPFAM" id="SSF55205">
    <property type="entry name" value="EPT/RTPC-like"/>
    <property type="match status" value="1"/>
</dbReference>
<evidence type="ECO:0000313" key="11">
    <source>
        <dbReference type="EMBL" id="KAL2741768.1"/>
    </source>
</evidence>
<evidence type="ECO:0000259" key="9">
    <source>
        <dbReference type="Pfam" id="PF01137"/>
    </source>
</evidence>
<dbReference type="Gene3D" id="3.30.360.20">
    <property type="entry name" value="RNA 3'-terminal phosphate cyclase, insert domain"/>
    <property type="match status" value="1"/>
</dbReference>
<proteinExistence type="inferred from homology"/>
<dbReference type="InterPro" id="IPR037136">
    <property type="entry name" value="RNA3'_phos_cyclase_dom_sf"/>
</dbReference>
<comment type="caution">
    <text evidence="11">The sequence shown here is derived from an EMBL/GenBank/DDBJ whole genome shotgun (WGS) entry which is preliminary data.</text>
</comment>
<dbReference type="PANTHER" id="PTHR11096:SF0">
    <property type="entry name" value="RNA 3'-TERMINAL PHOSPHATE CYCLASE"/>
    <property type="match status" value="1"/>
</dbReference>
<dbReference type="InterPro" id="IPR000228">
    <property type="entry name" value="RNA3'_term_phos_cyc"/>
</dbReference>
<evidence type="ECO:0000259" key="10">
    <source>
        <dbReference type="Pfam" id="PF05189"/>
    </source>
</evidence>
<dbReference type="Pfam" id="PF05189">
    <property type="entry name" value="RTC_insert"/>
    <property type="match status" value="1"/>
</dbReference>
<name>A0ABD2CBV8_VESMC</name>
<dbReference type="InterPro" id="IPR013792">
    <property type="entry name" value="RNA3'P_cycl/enolpyr_Trfase_a/b"/>
</dbReference>
<evidence type="ECO:0000256" key="1">
    <source>
        <dbReference type="ARBA" id="ARBA00009206"/>
    </source>
</evidence>
<organism evidence="11 12">
    <name type="scientific">Vespula maculifrons</name>
    <name type="common">Eastern yellow jacket</name>
    <name type="synonym">Wasp</name>
    <dbReference type="NCBI Taxonomy" id="7453"/>
    <lineage>
        <taxon>Eukaryota</taxon>
        <taxon>Metazoa</taxon>
        <taxon>Ecdysozoa</taxon>
        <taxon>Arthropoda</taxon>
        <taxon>Hexapoda</taxon>
        <taxon>Insecta</taxon>
        <taxon>Pterygota</taxon>
        <taxon>Neoptera</taxon>
        <taxon>Endopterygota</taxon>
        <taxon>Hymenoptera</taxon>
        <taxon>Apocrita</taxon>
        <taxon>Aculeata</taxon>
        <taxon>Vespoidea</taxon>
        <taxon>Vespidae</taxon>
        <taxon>Vespinae</taxon>
        <taxon>Vespula</taxon>
    </lineage>
</organism>
<dbReference type="Proteomes" id="UP001607303">
    <property type="component" value="Unassembled WGS sequence"/>
</dbReference>
<dbReference type="InterPro" id="IPR017770">
    <property type="entry name" value="RNA3'_term_phos_cyc_type_1"/>
</dbReference>
<dbReference type="NCBIfam" id="TIGR03399">
    <property type="entry name" value="RNA_3prim_cycl"/>
    <property type="match status" value="1"/>
</dbReference>
<dbReference type="InterPro" id="IPR023797">
    <property type="entry name" value="RNA3'_phos_cyclase_dom"/>
</dbReference>
<keyword evidence="4" id="KW-0436">Ligase</keyword>
<dbReference type="PANTHER" id="PTHR11096">
    <property type="entry name" value="RNA 3' TERMINAL PHOSPHATE CYCLASE"/>
    <property type="match status" value="1"/>
</dbReference>
<evidence type="ECO:0000256" key="2">
    <source>
        <dbReference type="ARBA" id="ARBA00012725"/>
    </source>
</evidence>
<feature type="binding site" evidence="8">
    <location>
        <position position="111"/>
    </location>
    <ligand>
        <name>ATP</name>
        <dbReference type="ChEBI" id="CHEBI:30616"/>
    </ligand>
</feature>
<feature type="active site" description="Tele-AMP-histidine intermediate" evidence="7">
    <location>
        <position position="334"/>
    </location>
</feature>
<dbReference type="Pfam" id="PF01137">
    <property type="entry name" value="RTC"/>
    <property type="match status" value="1"/>
</dbReference>
<dbReference type="GO" id="GO:0000166">
    <property type="term" value="F:nucleotide binding"/>
    <property type="evidence" value="ECO:0007669"/>
    <property type="project" value="UniProtKB-KW"/>
</dbReference>
<dbReference type="InterPro" id="IPR036553">
    <property type="entry name" value="RPTC_insert"/>
</dbReference>
<sequence>MFSVSKMSSVVKIDGSLGEGGGQILRLALSISALYGIPIEINNIRAGRTKPGLAAQHLKGVELVKEMCNAEVSGAYIGSTHLKFYPKSLHRHATEFKAEIQSAGCISLLAQVALPCALFLPQKSDILLILKGGTNVPLGPHIEYLTEVVKPTLNKFGADFDFVVLKRGYYPKGRGIVHLRITPIRNLNAVDITDLGIPCDISGWAFVAGYEAYKMAIDAKTSLTNELIKNNIQVPLIDIKSYKEDKRVTVENGSGINIVCSTTTGCIFGGSGLNMPSSIGTPGMESPGVVAANNILEPLLNGACVDNNNQDQIIIYMALAKGISRVKVGKLTLHTETAMKVAEIMLANRGLRFHLLKNENVENSTSYILECEGCGLINNFAEQH</sequence>
<keyword evidence="5 8" id="KW-0547">Nucleotide-binding</keyword>
<gene>
    <name evidence="11" type="ORF">V1477_009397</name>
</gene>
<dbReference type="InterPro" id="IPR013791">
    <property type="entry name" value="RNA3'-term_phos_cycl_insert"/>
</dbReference>
<feature type="domain" description="RNA 3'-terminal phosphate cyclase" evidence="9">
    <location>
        <begin position="18"/>
        <end position="346"/>
    </location>
</feature>
<dbReference type="EMBL" id="JAYRBN010000058">
    <property type="protein sequence ID" value="KAL2741768.1"/>
    <property type="molecule type" value="Genomic_DNA"/>
</dbReference>
<evidence type="ECO:0000256" key="6">
    <source>
        <dbReference type="ARBA" id="ARBA00024481"/>
    </source>
</evidence>